<dbReference type="PANTHER" id="PTHR30069">
    <property type="entry name" value="TONB-DEPENDENT OUTER MEMBRANE RECEPTOR"/>
    <property type="match status" value="1"/>
</dbReference>
<dbReference type="InterPro" id="IPR039426">
    <property type="entry name" value="TonB-dep_rcpt-like"/>
</dbReference>
<keyword evidence="4 9" id="KW-1134">Transmembrane beta strand</keyword>
<evidence type="ECO:0000256" key="1">
    <source>
        <dbReference type="ARBA" id="ARBA00004571"/>
    </source>
</evidence>
<dbReference type="Pfam" id="PF07715">
    <property type="entry name" value="Plug"/>
    <property type="match status" value="1"/>
</dbReference>
<dbReference type="RefSeq" id="WP_193909077.1">
    <property type="nucleotide sequence ID" value="NZ_PRDL01000001.1"/>
</dbReference>
<evidence type="ECO:0000256" key="6">
    <source>
        <dbReference type="ARBA" id="ARBA00023077"/>
    </source>
</evidence>
<evidence type="ECO:0000259" key="13">
    <source>
        <dbReference type="Pfam" id="PF07715"/>
    </source>
</evidence>
<comment type="similarity">
    <text evidence="2">Belongs to the asparaginase 1 family.</text>
</comment>
<dbReference type="InterPro" id="IPR036942">
    <property type="entry name" value="Beta-barrel_TonB_sf"/>
</dbReference>
<sequence length="674" mass="73841">MLRYALTGIVLAGTGGTVANAAESLETLLVVGEPPVLKNVPGEYLLDRDWIPPSSLKDSASLLEHLPGVQADSRSNYAQDTRITLRGFGARSAFGVRGIDLRVDGVPVSTPDGQGQLSSVMLDAVSNVQVLRGPLAALYGNASGGVILLQTEAPQENSLGLGLVTGSDGLAKQQVDAQWRQQKLGVKVSASAMELDGMRAHSAAERQHLHTAVHYRADNQVETIFRFDASRDPRLDDPLGLTPEEWDRDPYQINAMAERFDTHKTIEHQQTSLTVRQATGARRWQASVWHSDREMTQLLGFAGDAITSAGGIVDLQREVLGASGRFSRDDTLGSTTLTTTFGAEWSQMDDRRRGYVNAQGQQGDLRRNESGQVDSADGYGLLQWQVLDTVMLTGGFRYSDIDFKVDDYFIVPGNPDDSGAMAFREWSSALAAQWQWHPNWQSYLSYGAGFETPTLTEAAYRADATGLNTDLKASDIRQQEGGLRYERDGLHLSAAIFNIETTDDIVVDRSVDGRTLYRNAAATRRDGVEFAGQWTPSAYWGVSLTMNWLDAQFDAGEWRGKQLPGVARQNHSASLIVRPWLDSGVSVNVMLRHRSRVAVDDANSDFAPTATTADVALAWDHARGPWQFRSWVNLANLSDEVYVGSVIVNQSNRRAFESAAGRSVSAGVNLGYRW</sequence>
<proteinExistence type="inferred from homology"/>
<dbReference type="EMBL" id="PRDL01000001">
    <property type="protein sequence ID" value="MBE8717314.1"/>
    <property type="molecule type" value="Genomic_DNA"/>
</dbReference>
<gene>
    <name evidence="14" type="ORF">C4F51_08950</name>
</gene>
<dbReference type="Pfam" id="PF00593">
    <property type="entry name" value="TonB_dep_Rec_b-barrel"/>
    <property type="match status" value="1"/>
</dbReference>
<keyword evidence="5 9" id="KW-0812">Transmembrane</keyword>
<comment type="subcellular location">
    <subcellularLocation>
        <location evidence="1 9">Cell outer membrane</location>
        <topology evidence="1 9">Multi-pass membrane protein</topology>
    </subcellularLocation>
</comment>
<comment type="caution">
    <text evidence="14">The sequence shown here is derived from an EMBL/GenBank/DDBJ whole genome shotgun (WGS) entry which is preliminary data.</text>
</comment>
<accession>A0A928YTS4</accession>
<protein>
    <submittedName>
        <fullName evidence="14">TonB-dependent receptor</fullName>
    </submittedName>
</protein>
<feature type="domain" description="TonB-dependent receptor plug" evidence="13">
    <location>
        <begin position="57"/>
        <end position="146"/>
    </location>
</feature>
<feature type="active site" evidence="10">
    <location>
        <position position="17"/>
    </location>
</feature>
<keyword evidence="3 9" id="KW-0813">Transport</keyword>
<dbReference type="InterPro" id="IPR037066">
    <property type="entry name" value="Plug_dom_sf"/>
</dbReference>
<dbReference type="InterPro" id="IPR020827">
    <property type="entry name" value="Asparaginase/glutaminase_AS1"/>
</dbReference>
<dbReference type="PROSITE" id="PS00144">
    <property type="entry name" value="ASN_GLN_ASE_1"/>
    <property type="match status" value="1"/>
</dbReference>
<dbReference type="GO" id="GO:0044718">
    <property type="term" value="P:siderophore transmembrane transport"/>
    <property type="evidence" value="ECO:0007669"/>
    <property type="project" value="TreeGrafter"/>
</dbReference>
<name>A0A928YTS4_9GAMM</name>
<dbReference type="GO" id="GO:0009279">
    <property type="term" value="C:cell outer membrane"/>
    <property type="evidence" value="ECO:0007669"/>
    <property type="project" value="UniProtKB-SubCell"/>
</dbReference>
<dbReference type="Gene3D" id="2.40.170.20">
    <property type="entry name" value="TonB-dependent receptor, beta-barrel domain"/>
    <property type="match status" value="1"/>
</dbReference>
<evidence type="ECO:0000256" key="8">
    <source>
        <dbReference type="ARBA" id="ARBA00023237"/>
    </source>
</evidence>
<dbReference type="AlphaFoldDB" id="A0A928YTS4"/>
<reference evidence="14" key="1">
    <citation type="submission" date="2018-07" db="EMBL/GenBank/DDBJ databases">
        <title>Genome assembly of strain Ka43.</title>
        <authorList>
            <person name="Kukolya J."/>
            <person name="Nagy I."/>
            <person name="Horvath B."/>
            <person name="Toth A."/>
        </authorList>
    </citation>
    <scope>NUCLEOTIDE SEQUENCE</scope>
    <source>
        <strain evidence="14">KB43</strain>
    </source>
</reference>
<evidence type="ECO:0000256" key="5">
    <source>
        <dbReference type="ARBA" id="ARBA00022692"/>
    </source>
</evidence>
<evidence type="ECO:0000313" key="14">
    <source>
        <dbReference type="EMBL" id="MBE8717314.1"/>
    </source>
</evidence>
<evidence type="ECO:0000313" key="15">
    <source>
        <dbReference type="Proteomes" id="UP000652567"/>
    </source>
</evidence>
<dbReference type="InterPro" id="IPR012910">
    <property type="entry name" value="Plug_dom"/>
</dbReference>
<keyword evidence="6 11" id="KW-0798">TonB box</keyword>
<evidence type="ECO:0000256" key="9">
    <source>
        <dbReference type="PROSITE-ProRule" id="PRU01360"/>
    </source>
</evidence>
<dbReference type="SUPFAM" id="SSF56935">
    <property type="entry name" value="Porins"/>
    <property type="match status" value="1"/>
</dbReference>
<dbReference type="GO" id="GO:0006520">
    <property type="term" value="P:amino acid metabolic process"/>
    <property type="evidence" value="ECO:0007669"/>
    <property type="project" value="InterPro"/>
</dbReference>
<keyword evidence="7 9" id="KW-0472">Membrane</keyword>
<evidence type="ECO:0000259" key="12">
    <source>
        <dbReference type="Pfam" id="PF00593"/>
    </source>
</evidence>
<evidence type="ECO:0000256" key="3">
    <source>
        <dbReference type="ARBA" id="ARBA00022448"/>
    </source>
</evidence>
<keyword evidence="15" id="KW-1185">Reference proteome</keyword>
<keyword evidence="14" id="KW-0675">Receptor</keyword>
<dbReference type="InterPro" id="IPR000531">
    <property type="entry name" value="Beta-barrel_TonB"/>
</dbReference>
<dbReference type="PROSITE" id="PS52016">
    <property type="entry name" value="TONB_DEPENDENT_REC_3"/>
    <property type="match status" value="1"/>
</dbReference>
<keyword evidence="8 9" id="KW-0998">Cell outer membrane</keyword>
<dbReference type="GO" id="GO:0015344">
    <property type="term" value="F:siderophore uptake transmembrane transporter activity"/>
    <property type="evidence" value="ECO:0007669"/>
    <property type="project" value="TreeGrafter"/>
</dbReference>
<dbReference type="Gene3D" id="2.170.130.10">
    <property type="entry name" value="TonB-dependent receptor, plug domain"/>
    <property type="match status" value="1"/>
</dbReference>
<evidence type="ECO:0000256" key="10">
    <source>
        <dbReference type="PROSITE-ProRule" id="PRU10099"/>
    </source>
</evidence>
<evidence type="ECO:0000256" key="7">
    <source>
        <dbReference type="ARBA" id="ARBA00023136"/>
    </source>
</evidence>
<evidence type="ECO:0000256" key="11">
    <source>
        <dbReference type="RuleBase" id="RU003357"/>
    </source>
</evidence>
<evidence type="ECO:0000256" key="2">
    <source>
        <dbReference type="ARBA" id="ARBA00010518"/>
    </source>
</evidence>
<evidence type="ECO:0000256" key="4">
    <source>
        <dbReference type="ARBA" id="ARBA00022452"/>
    </source>
</evidence>
<organism evidence="14 15">
    <name type="scientific">Cellvibrio polysaccharolyticus</name>
    <dbReference type="NCBI Taxonomy" id="2082724"/>
    <lineage>
        <taxon>Bacteria</taxon>
        <taxon>Pseudomonadati</taxon>
        <taxon>Pseudomonadota</taxon>
        <taxon>Gammaproteobacteria</taxon>
        <taxon>Cellvibrionales</taxon>
        <taxon>Cellvibrionaceae</taxon>
        <taxon>Cellvibrio</taxon>
    </lineage>
</organism>
<dbReference type="Proteomes" id="UP000652567">
    <property type="component" value="Unassembled WGS sequence"/>
</dbReference>
<feature type="domain" description="TonB-dependent receptor-like beta-barrel" evidence="12">
    <location>
        <begin position="258"/>
        <end position="632"/>
    </location>
</feature>
<comment type="similarity">
    <text evidence="9 11">Belongs to the TonB-dependent receptor family.</text>
</comment>
<dbReference type="PANTHER" id="PTHR30069:SF28">
    <property type="entry name" value="TONB-DEPENDENT RECEPTOR YNCD-RELATED"/>
    <property type="match status" value="1"/>
</dbReference>